<dbReference type="EMBL" id="BKCJ011837468">
    <property type="protein sequence ID" value="GFD57138.1"/>
    <property type="molecule type" value="Genomic_DNA"/>
</dbReference>
<sequence>PSVRSAVSTTIRRSLECPARGPAARWQVSCATGCRECPPCCSVQPGRAGDDPDCSIGFARSAAPETLRPRAAWAVRPPGSSRLF</sequence>
<organism evidence="1">
    <name type="scientific">Tanacetum cinerariifolium</name>
    <name type="common">Dalmatian daisy</name>
    <name type="synonym">Chrysanthemum cinerariifolium</name>
    <dbReference type="NCBI Taxonomy" id="118510"/>
    <lineage>
        <taxon>Eukaryota</taxon>
        <taxon>Viridiplantae</taxon>
        <taxon>Streptophyta</taxon>
        <taxon>Embryophyta</taxon>
        <taxon>Tracheophyta</taxon>
        <taxon>Spermatophyta</taxon>
        <taxon>Magnoliopsida</taxon>
        <taxon>eudicotyledons</taxon>
        <taxon>Gunneridae</taxon>
        <taxon>Pentapetalae</taxon>
        <taxon>asterids</taxon>
        <taxon>campanulids</taxon>
        <taxon>Asterales</taxon>
        <taxon>Asteraceae</taxon>
        <taxon>Asteroideae</taxon>
        <taxon>Anthemideae</taxon>
        <taxon>Anthemidinae</taxon>
        <taxon>Tanacetum</taxon>
    </lineage>
</organism>
<feature type="non-terminal residue" evidence="1">
    <location>
        <position position="1"/>
    </location>
</feature>
<protein>
    <submittedName>
        <fullName evidence="1">Uncharacterized protein</fullName>
    </submittedName>
</protein>
<evidence type="ECO:0000313" key="1">
    <source>
        <dbReference type="EMBL" id="GFD57138.1"/>
    </source>
</evidence>
<comment type="caution">
    <text evidence="1">The sequence shown here is derived from an EMBL/GenBank/DDBJ whole genome shotgun (WGS) entry which is preliminary data.</text>
</comment>
<dbReference type="AlphaFoldDB" id="A0A699XGM2"/>
<reference evidence="1" key="1">
    <citation type="journal article" date="2019" name="Sci. Rep.">
        <title>Draft genome of Tanacetum cinerariifolium, the natural source of mosquito coil.</title>
        <authorList>
            <person name="Yamashiro T."/>
            <person name="Shiraishi A."/>
            <person name="Satake H."/>
            <person name="Nakayama K."/>
        </authorList>
    </citation>
    <scope>NUCLEOTIDE SEQUENCE</scope>
</reference>
<accession>A0A699XGM2</accession>
<proteinExistence type="predicted"/>
<name>A0A699XGM2_TANCI</name>
<gene>
    <name evidence="1" type="ORF">Tci_929107</name>
</gene>